<protein>
    <submittedName>
        <fullName evidence="3">Ubiquitin-conjugating enzyme E2 Z-like protein</fullName>
    </submittedName>
</protein>
<dbReference type="HOGENOM" id="CLU_037142_0_0_1"/>
<sequence length="454" mass="51775">MPLDHSIIRISKEIGDIQKTPDLSIAVACRDIDVRNVRALIVGAHETPYEFGFFEFGVKFPDDYPSKSPAVVSLTTNGGRCRFNPNIYASGKVCLTWRGERGEEWSSAQGLESILLSIQSLMSANPYENEPGYEKSRGEKDKNARKSYVDKIQHETLRISVIQRLEGYLGLKTDGSKCDSGNDGEVDPDDVDESLVPFEPFKDLCKRRFLWYYESYLAAIEKGKAEVNDNQNFVKAPFEVTSNTMDGRFVYQDLEKRLRNIKLALDKETYGWAQEGLQAAKVETTVAANLKHQYEQISSHLKQGDLPHDLSLEDGNPFVWIMTYFGRPMTNLDGGLFRIRISFSPRFPDEQPRVKFETRIFHHLVAPDGTVCYTPRQDKKEDVGSHIEAVISAIEDEDPAYDPRKLVNLEASKLFWNSGKDGRKLYNRRLRRSVQQSMEYAPSGCFYRATWTDS</sequence>
<dbReference type="PANTHER" id="PTHR24067">
    <property type="entry name" value="UBIQUITIN-CONJUGATING ENZYME E2"/>
    <property type="match status" value="1"/>
</dbReference>
<comment type="caution">
    <text evidence="3">The sequence shown here is derived from an EMBL/GenBank/DDBJ whole genome shotgun (WGS) entry which is preliminary data.</text>
</comment>
<dbReference type="CDD" id="cd00195">
    <property type="entry name" value="UBCc_UEV"/>
    <property type="match status" value="1"/>
</dbReference>
<dbReference type="OrthoDB" id="1926878at2759"/>
<feature type="domain" description="UBC core" evidence="2">
    <location>
        <begin position="285"/>
        <end position="439"/>
    </location>
</feature>
<evidence type="ECO:0000313" key="4">
    <source>
        <dbReference type="Proteomes" id="UP000029964"/>
    </source>
</evidence>
<dbReference type="InterPro" id="IPR000608">
    <property type="entry name" value="UBC"/>
</dbReference>
<dbReference type="SUPFAM" id="SSF54495">
    <property type="entry name" value="UBC-like"/>
    <property type="match status" value="2"/>
</dbReference>
<proteinExistence type="predicted"/>
<feature type="domain" description="UBC core" evidence="2">
    <location>
        <begin position="5"/>
        <end position="161"/>
    </location>
</feature>
<name>A0A086T580_HAPC1</name>
<reference evidence="4" key="1">
    <citation type="journal article" date="2014" name="Genome Announc.">
        <title>Genome sequence and annotation of Acremonium chrysogenum, producer of the beta-lactam antibiotic cephalosporin C.</title>
        <authorList>
            <person name="Terfehr D."/>
            <person name="Dahlmann T.A."/>
            <person name="Specht T."/>
            <person name="Zadra I."/>
            <person name="Kuernsteiner H."/>
            <person name="Kueck U."/>
        </authorList>
    </citation>
    <scope>NUCLEOTIDE SEQUENCE [LARGE SCALE GENOMIC DNA]</scope>
    <source>
        <strain evidence="4">ATCC 11550 / CBS 779.69 / DSM 880 / IAM 14645 / JCM 23072 / IMI 49137</strain>
    </source>
</reference>
<accession>A0A086T580</accession>
<gene>
    <name evidence="3" type="ORF">ACRE_046850</name>
</gene>
<dbReference type="EMBL" id="JPKY01000047">
    <property type="protein sequence ID" value="KFH44512.1"/>
    <property type="molecule type" value="Genomic_DNA"/>
</dbReference>
<dbReference type="Proteomes" id="UP000029964">
    <property type="component" value="Unassembled WGS sequence"/>
</dbReference>
<organism evidence="3 4">
    <name type="scientific">Hapsidospora chrysogenum (strain ATCC 11550 / CBS 779.69 / DSM 880 / IAM 14645 / JCM 23072 / IMI 49137)</name>
    <name type="common">Acremonium chrysogenum</name>
    <dbReference type="NCBI Taxonomy" id="857340"/>
    <lineage>
        <taxon>Eukaryota</taxon>
        <taxon>Fungi</taxon>
        <taxon>Dikarya</taxon>
        <taxon>Ascomycota</taxon>
        <taxon>Pezizomycotina</taxon>
        <taxon>Sordariomycetes</taxon>
        <taxon>Hypocreomycetidae</taxon>
        <taxon>Hypocreales</taxon>
        <taxon>Bionectriaceae</taxon>
        <taxon>Hapsidospora</taxon>
    </lineage>
</organism>
<dbReference type="Pfam" id="PF00179">
    <property type="entry name" value="UQ_con"/>
    <property type="match status" value="2"/>
</dbReference>
<dbReference type="FunFam" id="3.10.110.10:FF:000126">
    <property type="entry name" value="Ubiquitin conjugating enzyme, putative"/>
    <property type="match status" value="1"/>
</dbReference>
<dbReference type="AlphaFoldDB" id="A0A086T580"/>
<evidence type="ECO:0000259" key="2">
    <source>
        <dbReference type="PROSITE" id="PS50127"/>
    </source>
</evidence>
<keyword evidence="4" id="KW-1185">Reference proteome</keyword>
<dbReference type="InterPro" id="IPR050113">
    <property type="entry name" value="Ub_conjugating_enzyme"/>
</dbReference>
<evidence type="ECO:0000313" key="3">
    <source>
        <dbReference type="EMBL" id="KFH44512.1"/>
    </source>
</evidence>
<keyword evidence="1" id="KW-0833">Ubl conjugation pathway</keyword>
<dbReference type="SMART" id="SM00212">
    <property type="entry name" value="UBCc"/>
    <property type="match status" value="2"/>
</dbReference>
<dbReference type="PROSITE" id="PS50127">
    <property type="entry name" value="UBC_2"/>
    <property type="match status" value="2"/>
</dbReference>
<dbReference type="STRING" id="857340.A0A086T580"/>
<dbReference type="CDD" id="cd23809">
    <property type="entry name" value="UBCc_UBE2Z"/>
    <property type="match status" value="1"/>
</dbReference>
<dbReference type="InterPro" id="IPR016135">
    <property type="entry name" value="UBQ-conjugating_enzyme/RWD"/>
</dbReference>
<evidence type="ECO:0000256" key="1">
    <source>
        <dbReference type="ARBA" id="ARBA00022786"/>
    </source>
</evidence>
<dbReference type="Gene3D" id="3.10.110.10">
    <property type="entry name" value="Ubiquitin Conjugating Enzyme"/>
    <property type="match status" value="2"/>
</dbReference>